<keyword evidence="1" id="KW-0472">Membrane</keyword>
<proteinExistence type="predicted"/>
<organism evidence="3 4">
    <name type="scientific">Crateriforma conspicua</name>
    <dbReference type="NCBI Taxonomy" id="2527996"/>
    <lineage>
        <taxon>Bacteria</taxon>
        <taxon>Pseudomonadati</taxon>
        <taxon>Planctomycetota</taxon>
        <taxon>Planctomycetia</taxon>
        <taxon>Planctomycetales</taxon>
        <taxon>Planctomycetaceae</taxon>
        <taxon>Crateriforma</taxon>
    </lineage>
</organism>
<feature type="transmembrane region" description="Helical" evidence="1">
    <location>
        <begin position="298"/>
        <end position="321"/>
    </location>
</feature>
<evidence type="ECO:0000256" key="1">
    <source>
        <dbReference type="SAM" id="Phobius"/>
    </source>
</evidence>
<gene>
    <name evidence="3" type="ORF">V7x_17490</name>
</gene>
<feature type="signal peptide" evidence="2">
    <location>
        <begin position="1"/>
        <end position="21"/>
    </location>
</feature>
<dbReference type="Proteomes" id="UP000316476">
    <property type="component" value="Unassembled WGS sequence"/>
</dbReference>
<keyword evidence="1" id="KW-1133">Transmembrane helix</keyword>
<evidence type="ECO:0000256" key="2">
    <source>
        <dbReference type="SAM" id="SignalP"/>
    </source>
</evidence>
<dbReference type="AlphaFoldDB" id="A0A5C6FUZ2"/>
<reference evidence="3 4" key="1">
    <citation type="submission" date="2019-02" db="EMBL/GenBank/DDBJ databases">
        <title>Deep-cultivation of Planctomycetes and their phenomic and genomic characterization uncovers novel biology.</title>
        <authorList>
            <person name="Wiegand S."/>
            <person name="Jogler M."/>
            <person name="Boedeker C."/>
            <person name="Pinto D."/>
            <person name="Vollmers J."/>
            <person name="Rivas-Marin E."/>
            <person name="Kohn T."/>
            <person name="Peeters S.H."/>
            <person name="Heuer A."/>
            <person name="Rast P."/>
            <person name="Oberbeckmann S."/>
            <person name="Bunk B."/>
            <person name="Jeske O."/>
            <person name="Meyerdierks A."/>
            <person name="Storesund J.E."/>
            <person name="Kallscheuer N."/>
            <person name="Luecker S."/>
            <person name="Lage O.M."/>
            <person name="Pohl T."/>
            <person name="Merkel B.J."/>
            <person name="Hornburger P."/>
            <person name="Mueller R.-W."/>
            <person name="Bruemmer F."/>
            <person name="Labrenz M."/>
            <person name="Spormann A.M."/>
            <person name="Op Den Camp H."/>
            <person name="Overmann J."/>
            <person name="Amann R."/>
            <person name="Jetten M.S.M."/>
            <person name="Mascher T."/>
            <person name="Medema M.H."/>
            <person name="Devos D.P."/>
            <person name="Kaster A.-K."/>
            <person name="Ovreas L."/>
            <person name="Rohde M."/>
            <person name="Galperin M.Y."/>
            <person name="Jogler C."/>
        </authorList>
    </citation>
    <scope>NUCLEOTIDE SEQUENCE [LARGE SCALE GENOMIC DNA]</scope>
    <source>
        <strain evidence="3 4">V7</strain>
    </source>
</reference>
<feature type="chain" id="PRO_5023151233" evidence="2">
    <location>
        <begin position="22"/>
        <end position="328"/>
    </location>
</feature>
<keyword evidence="1" id="KW-0812">Transmembrane</keyword>
<evidence type="ECO:0000313" key="4">
    <source>
        <dbReference type="Proteomes" id="UP000316476"/>
    </source>
</evidence>
<keyword evidence="2" id="KW-0732">Signal</keyword>
<sequence length="328" mass="36835" precursor="true">MLLRKLYMGAVRILIVSTLLASHVLPLAAKNTAGVPAEVLESWQERLAERPSSSAIVTVEVKRPNSQNSKSGDTTYWREFIDGSNYKIEEFASLQDAIDRKNFASVKMRNDQGLIEIGANENGQLFIRRFIPVEQLEGEGDTPIHARVSDLVLDLPWIAWAVPLGAIENSQQFDFVGWGPAEDGENGWSCKIDDLSEEPSKFSKVSLTVDPEHGYRISHLEADFVGKPERYRKVRTLKYDESGLLVSSLTEFVEQTERARKVNWSSSAMLSDFASSVPAEEFAPEFYGLVTPFQKRHWLNSMMIAAVSFALFLAVIVYATLDRRRAAK</sequence>
<protein>
    <submittedName>
        <fullName evidence="3">Uncharacterized protein</fullName>
    </submittedName>
</protein>
<accession>A0A5C6FUZ2</accession>
<name>A0A5C6FUZ2_9PLAN</name>
<evidence type="ECO:0000313" key="3">
    <source>
        <dbReference type="EMBL" id="TWU66191.1"/>
    </source>
</evidence>
<comment type="caution">
    <text evidence="3">The sequence shown here is derived from an EMBL/GenBank/DDBJ whole genome shotgun (WGS) entry which is preliminary data.</text>
</comment>
<dbReference type="EMBL" id="SJPZ01000001">
    <property type="protein sequence ID" value="TWU66191.1"/>
    <property type="molecule type" value="Genomic_DNA"/>
</dbReference>